<dbReference type="RefSeq" id="WP_008030090.1">
    <property type="nucleotide sequence ID" value="NZ_ACYY01000010.1"/>
</dbReference>
<dbReference type="AlphaFoldDB" id="C8S119"/>
<protein>
    <recommendedName>
        <fullName evidence="5">Mitochondrial inner membrane protein</fullName>
    </recommendedName>
</protein>
<gene>
    <name evidence="3" type="ORF">Rsw2DRAFT_1747</name>
</gene>
<reference evidence="3 4" key="1">
    <citation type="submission" date="2009-08" db="EMBL/GenBank/DDBJ databases">
        <title>The draft genome of Rhodobacter sp. SW2.</title>
        <authorList>
            <consortium name="US DOE Joint Genome Institute (JGI-PGF)"/>
            <person name="Lucas S."/>
            <person name="Copeland A."/>
            <person name="Lapidus A."/>
            <person name="Glavina del Rio T."/>
            <person name="Tice H."/>
            <person name="Bruce D."/>
            <person name="Goodwin L."/>
            <person name="Pitluck S."/>
            <person name="Larimer F."/>
            <person name="Land M.L."/>
            <person name="Hauser L."/>
            <person name="Emerson D."/>
        </authorList>
    </citation>
    <scope>NUCLEOTIDE SEQUENCE [LARGE SCALE GENOMIC DNA]</scope>
    <source>
        <strain evidence="3 4">SW2</strain>
    </source>
</reference>
<dbReference type="EMBL" id="ACYY01000010">
    <property type="protein sequence ID" value="EEW25217.1"/>
    <property type="molecule type" value="Genomic_DNA"/>
</dbReference>
<proteinExistence type="predicted"/>
<evidence type="ECO:0000313" key="4">
    <source>
        <dbReference type="Proteomes" id="UP000010121"/>
    </source>
</evidence>
<sequence length="450" mass="45642">MADPDTPPKATDMPAPKPPQTPTQAPVPPKPPAPEKTEASPKAPPPVKSKSGGIGAFVGLLAGGAVAAGGGFALARYGVPPDWPPGLPATPMTLQLAEQATKLAENQAGLAAVQAELAKPKTDSDAVARLDALEAAIAAVKAMDPKLAAIDSRLTELGGKFDGHESWFSDLEKRFAESNARIDALDARLSALEKQPTAEGGVSNSALQAYERDLAALRDEIKAQSGNGAEIAADINAAAAAAEARIAEAEAKSAALKAEAEAQAAAMQAEAEAKSAALKAEADAAVRGAKLTTALNGLNAAAESGAPYADLVAVFQTEGQELPPALLENAETGMPTLAAVQEAFPAAARAALNASLHANMGATVSERIAAFLRTQTGARSLTPHEGTDPDAVLSRAEQALRNGDLSAAFAETAGLPPEGQAALTEWRAMADRRLAVTEALAAVAAAIAQQ</sequence>
<dbReference type="Proteomes" id="UP000010121">
    <property type="component" value="Unassembled WGS sequence"/>
</dbReference>
<dbReference type="Gene3D" id="1.20.5.340">
    <property type="match status" value="1"/>
</dbReference>
<organism evidence="3 4">
    <name type="scientific">Rhodobacter ferrooxidans</name>
    <dbReference type="NCBI Taxonomy" id="371731"/>
    <lineage>
        <taxon>Bacteria</taxon>
        <taxon>Pseudomonadati</taxon>
        <taxon>Pseudomonadota</taxon>
        <taxon>Alphaproteobacteria</taxon>
        <taxon>Rhodobacterales</taxon>
        <taxon>Rhodobacter group</taxon>
        <taxon>Rhodobacter</taxon>
    </lineage>
</organism>
<dbReference type="STRING" id="371731.Rsw2DRAFT_1747"/>
<keyword evidence="4" id="KW-1185">Reference proteome</keyword>
<feature type="compositionally biased region" description="Pro residues" evidence="2">
    <location>
        <begin position="15"/>
        <end position="32"/>
    </location>
</feature>
<keyword evidence="1" id="KW-0175">Coiled coil</keyword>
<evidence type="ECO:0008006" key="5">
    <source>
        <dbReference type="Google" id="ProtNLM"/>
    </source>
</evidence>
<evidence type="ECO:0000256" key="1">
    <source>
        <dbReference type="SAM" id="Coils"/>
    </source>
</evidence>
<evidence type="ECO:0000256" key="2">
    <source>
        <dbReference type="SAM" id="MobiDB-lite"/>
    </source>
</evidence>
<dbReference type="eggNOG" id="COG4223">
    <property type="taxonomic scope" value="Bacteria"/>
</dbReference>
<feature type="region of interest" description="Disordered" evidence="2">
    <location>
        <begin position="1"/>
        <end position="51"/>
    </location>
</feature>
<name>C8S119_9RHOB</name>
<evidence type="ECO:0000313" key="3">
    <source>
        <dbReference type="EMBL" id="EEW25217.1"/>
    </source>
</evidence>
<comment type="caution">
    <text evidence="3">The sequence shown here is derived from an EMBL/GenBank/DDBJ whole genome shotgun (WGS) entry which is preliminary data.</text>
</comment>
<accession>C8S119</accession>
<feature type="coiled-coil region" evidence="1">
    <location>
        <begin position="168"/>
        <end position="277"/>
    </location>
</feature>